<evidence type="ECO:0000313" key="4">
    <source>
        <dbReference type="EMBL" id="PIW36758.1"/>
    </source>
</evidence>
<dbReference type="AlphaFoldDB" id="A0A2M7H3E7"/>
<name>A0A2M7H3E7_9BACT</name>
<dbReference type="InterPro" id="IPR029044">
    <property type="entry name" value="Nucleotide-diphossugar_trans"/>
</dbReference>
<sequence length="243" mass="27202">MRTIIMAAGASRRLQPLTDTIPKTLLKLGEKTILARILDTAREQSLTHFDIVTGHGHPAVEEFAAEYQTAHPDININLIYNDQYDSTGNIVSLQYANQAFDEDFLIVNSDTIFHADILKRLLDSNHPNAMVVDNVSQLGEEEMKVLTDDKEAITHIHKSLDPDSATGEYIGIMKLSKDVKQKLLNSLDQTINKDNSLYYEDALQHLITDNGITIHPVYTDSLPSMEIDTPEDLDDAGKLILEM</sequence>
<feature type="domain" description="MobA-like NTP transferase" evidence="3">
    <location>
        <begin position="4"/>
        <end position="132"/>
    </location>
</feature>
<dbReference type="InterPro" id="IPR025877">
    <property type="entry name" value="MobA-like_NTP_Trfase"/>
</dbReference>
<comment type="caution">
    <text evidence="4">The sequence shown here is derived from an EMBL/GenBank/DDBJ whole genome shotgun (WGS) entry which is preliminary data.</text>
</comment>
<proteinExistence type="predicted"/>
<dbReference type="PANTHER" id="PTHR43584">
    <property type="entry name" value="NUCLEOTIDYL TRANSFERASE"/>
    <property type="match status" value="1"/>
</dbReference>
<reference evidence="4 5" key="1">
    <citation type="submission" date="2017-09" db="EMBL/GenBank/DDBJ databases">
        <title>Depth-based differentiation of microbial function through sediment-hosted aquifers and enrichment of novel symbionts in the deep terrestrial subsurface.</title>
        <authorList>
            <person name="Probst A.J."/>
            <person name="Ladd B."/>
            <person name="Jarett J.K."/>
            <person name="Geller-Mcgrath D.E."/>
            <person name="Sieber C.M."/>
            <person name="Emerson J.B."/>
            <person name="Anantharaman K."/>
            <person name="Thomas B.C."/>
            <person name="Malmstrom R."/>
            <person name="Stieglmeier M."/>
            <person name="Klingl A."/>
            <person name="Woyke T."/>
            <person name="Ryan C.M."/>
            <person name="Banfield J.F."/>
        </authorList>
    </citation>
    <scope>NUCLEOTIDE SEQUENCE [LARGE SCALE GENOMIC DNA]</scope>
    <source>
        <strain evidence="4">CG15_BIG_FIL_POST_REV_8_21_14_020_45_12</strain>
    </source>
</reference>
<keyword evidence="1 4" id="KW-0808">Transferase</keyword>
<evidence type="ECO:0000256" key="1">
    <source>
        <dbReference type="ARBA" id="ARBA00022679"/>
    </source>
</evidence>
<accession>A0A2M7H3E7</accession>
<dbReference type="GO" id="GO:0016779">
    <property type="term" value="F:nucleotidyltransferase activity"/>
    <property type="evidence" value="ECO:0007669"/>
    <property type="project" value="UniProtKB-KW"/>
</dbReference>
<dbReference type="Gene3D" id="3.90.550.10">
    <property type="entry name" value="Spore Coat Polysaccharide Biosynthesis Protein SpsA, Chain A"/>
    <property type="match status" value="1"/>
</dbReference>
<dbReference type="SUPFAM" id="SSF53448">
    <property type="entry name" value="Nucleotide-diphospho-sugar transferases"/>
    <property type="match status" value="1"/>
</dbReference>
<dbReference type="PANTHER" id="PTHR43584:SF5">
    <property type="entry name" value="PROTEIN LICC"/>
    <property type="match status" value="1"/>
</dbReference>
<protein>
    <submittedName>
        <fullName evidence="4">Nucleotidyltransferase</fullName>
    </submittedName>
</protein>
<evidence type="ECO:0000256" key="2">
    <source>
        <dbReference type="ARBA" id="ARBA00022695"/>
    </source>
</evidence>
<evidence type="ECO:0000313" key="5">
    <source>
        <dbReference type="Proteomes" id="UP000230292"/>
    </source>
</evidence>
<evidence type="ECO:0000259" key="3">
    <source>
        <dbReference type="Pfam" id="PF12804"/>
    </source>
</evidence>
<dbReference type="InterPro" id="IPR050065">
    <property type="entry name" value="GlmU-like"/>
</dbReference>
<organism evidence="4 5">
    <name type="scientific">Candidatus Kerfeldbacteria bacterium CG15_BIG_FIL_POST_REV_8_21_14_020_45_12</name>
    <dbReference type="NCBI Taxonomy" id="2014247"/>
    <lineage>
        <taxon>Bacteria</taxon>
        <taxon>Candidatus Kerfeldiibacteriota</taxon>
    </lineage>
</organism>
<dbReference type="EMBL" id="PFGC01000041">
    <property type="protein sequence ID" value="PIW36758.1"/>
    <property type="molecule type" value="Genomic_DNA"/>
</dbReference>
<gene>
    <name evidence="4" type="ORF">COW24_03675</name>
</gene>
<keyword evidence="2" id="KW-0548">Nucleotidyltransferase</keyword>
<dbReference type="CDD" id="cd02523">
    <property type="entry name" value="PC_cytidylyltransferase"/>
    <property type="match status" value="1"/>
</dbReference>
<dbReference type="Pfam" id="PF12804">
    <property type="entry name" value="NTP_transf_3"/>
    <property type="match status" value="1"/>
</dbReference>
<dbReference type="Proteomes" id="UP000230292">
    <property type="component" value="Unassembled WGS sequence"/>
</dbReference>